<dbReference type="AlphaFoldDB" id="A0AAD4IHH0"/>
<feature type="region of interest" description="Disordered" evidence="1">
    <location>
        <begin position="113"/>
        <end position="140"/>
    </location>
</feature>
<protein>
    <recommendedName>
        <fullName evidence="4">BZIP domain-containing protein</fullName>
    </recommendedName>
</protein>
<keyword evidence="3" id="KW-1185">Reference proteome</keyword>
<evidence type="ECO:0000313" key="2">
    <source>
        <dbReference type="EMBL" id="KAG9194491.1"/>
    </source>
</evidence>
<reference evidence="2" key="1">
    <citation type="submission" date="2021-07" db="EMBL/GenBank/DDBJ databases">
        <title>Genome Resource of American Ginseng Black Spot Pathogen Alternaria panax.</title>
        <authorList>
            <person name="Qiu C."/>
            <person name="Wang W."/>
            <person name="Liu Z."/>
        </authorList>
    </citation>
    <scope>NUCLEOTIDE SEQUENCE</scope>
    <source>
        <strain evidence="2">BNCC115425</strain>
    </source>
</reference>
<evidence type="ECO:0000313" key="3">
    <source>
        <dbReference type="Proteomes" id="UP001199106"/>
    </source>
</evidence>
<comment type="caution">
    <text evidence="2">The sequence shown here is derived from an EMBL/GenBank/DDBJ whole genome shotgun (WGS) entry which is preliminary data.</text>
</comment>
<evidence type="ECO:0000256" key="1">
    <source>
        <dbReference type="SAM" id="MobiDB-lite"/>
    </source>
</evidence>
<dbReference type="EMBL" id="JAANER010000002">
    <property type="protein sequence ID" value="KAG9194491.1"/>
    <property type="molecule type" value="Genomic_DNA"/>
</dbReference>
<sequence length="281" mass="31288">MSDIRVSQKAQNLARIRDNQRRSRARRKEYMHELETKLRSYEQIGVLASSEIQSAARRVLLENRKLRSLLHERGVSESEIVAALEGMSDRRYEHDTAASRLHAMLERRVNTNVVSSTGSPVPSYERAASMSRKKPSAPPVTIPPTRQAALSYNDSPSPGSVVSSMSTPPPASYPTTLYTTPMTPSAAQIKSEHAQYDYPYDQPYSSAWAYSSDCNYTAEPVSYHNSSSCVDAPNINRTMRASVGPGLEVDPGCYTSVRHCYVNNATAFNVFDRYSQHNATI</sequence>
<proteinExistence type="predicted"/>
<gene>
    <name evidence="2" type="ORF">G6011_04526</name>
</gene>
<dbReference type="Proteomes" id="UP001199106">
    <property type="component" value="Unassembled WGS sequence"/>
</dbReference>
<dbReference type="PANTHER" id="PTHR42070">
    <property type="entry name" value="FILAMENT ASSOCIATED PROTEIN, PUTATIVE (AFU_ORTHOLOGUE AFUA_8G06630)-RELATED"/>
    <property type="match status" value="1"/>
</dbReference>
<accession>A0AAD4IHH0</accession>
<feature type="region of interest" description="Disordered" evidence="1">
    <location>
        <begin position="1"/>
        <end position="24"/>
    </location>
</feature>
<dbReference type="PANTHER" id="PTHR42070:SF1">
    <property type="entry name" value="FILAMENT ASSOCIATED PROTEIN, PUTATIVE (AFU_ORTHOLOGUE AFUA_8G06630)-RELATED"/>
    <property type="match status" value="1"/>
</dbReference>
<evidence type="ECO:0008006" key="4">
    <source>
        <dbReference type="Google" id="ProtNLM"/>
    </source>
</evidence>
<dbReference type="CDD" id="cd14688">
    <property type="entry name" value="bZIP_YAP"/>
    <property type="match status" value="1"/>
</dbReference>
<name>A0AAD4IHH0_9PLEO</name>
<organism evidence="2 3">
    <name type="scientific">Alternaria panax</name>
    <dbReference type="NCBI Taxonomy" id="48097"/>
    <lineage>
        <taxon>Eukaryota</taxon>
        <taxon>Fungi</taxon>
        <taxon>Dikarya</taxon>
        <taxon>Ascomycota</taxon>
        <taxon>Pezizomycotina</taxon>
        <taxon>Dothideomycetes</taxon>
        <taxon>Pleosporomycetidae</taxon>
        <taxon>Pleosporales</taxon>
        <taxon>Pleosporineae</taxon>
        <taxon>Pleosporaceae</taxon>
        <taxon>Alternaria</taxon>
        <taxon>Alternaria sect. Panax</taxon>
    </lineage>
</organism>